<dbReference type="AlphaFoldDB" id="A0A7X0F0Z8"/>
<name>A0A7X0F0Z8_9ACTN</name>
<gene>
    <name evidence="1" type="ORF">FHU36_004731</name>
</gene>
<evidence type="ECO:0000313" key="1">
    <source>
        <dbReference type="EMBL" id="MBB6348186.1"/>
    </source>
</evidence>
<accession>A0A7X0F0Z8</accession>
<dbReference type="SUPFAM" id="SSF109854">
    <property type="entry name" value="DinB/YfiT-like putative metalloenzymes"/>
    <property type="match status" value="1"/>
</dbReference>
<evidence type="ECO:0000313" key="2">
    <source>
        <dbReference type="Proteomes" id="UP000583800"/>
    </source>
</evidence>
<reference evidence="1 2" key="1">
    <citation type="submission" date="2020-08" db="EMBL/GenBank/DDBJ databases">
        <title>Sequencing the genomes of 1000 actinobacteria strains.</title>
        <authorList>
            <person name="Klenk H.-P."/>
        </authorList>
    </citation>
    <scope>NUCLEOTIDE SEQUENCE [LARGE SCALE GENOMIC DNA]</scope>
    <source>
        <strain evidence="1 2">DSM 45913</strain>
    </source>
</reference>
<dbReference type="Gene3D" id="1.20.120.450">
    <property type="entry name" value="dinb family like domain"/>
    <property type="match status" value="1"/>
</dbReference>
<dbReference type="InterPro" id="IPR034660">
    <property type="entry name" value="DinB/YfiT-like"/>
</dbReference>
<organism evidence="1 2">
    <name type="scientific">Nonomuraea muscovyensis</name>
    <dbReference type="NCBI Taxonomy" id="1124761"/>
    <lineage>
        <taxon>Bacteria</taxon>
        <taxon>Bacillati</taxon>
        <taxon>Actinomycetota</taxon>
        <taxon>Actinomycetes</taxon>
        <taxon>Streptosporangiales</taxon>
        <taxon>Streptosporangiaceae</taxon>
        <taxon>Nonomuraea</taxon>
    </lineage>
</organism>
<protein>
    <submittedName>
        <fullName evidence="1">Putative damage-inducible protein DinB</fullName>
    </submittedName>
</protein>
<comment type="caution">
    <text evidence="1">The sequence shown here is derived from an EMBL/GenBank/DDBJ whole genome shotgun (WGS) entry which is preliminary data.</text>
</comment>
<dbReference type="Pfam" id="PF04978">
    <property type="entry name" value="MST"/>
    <property type="match status" value="1"/>
</dbReference>
<keyword evidence="2" id="KW-1185">Reference proteome</keyword>
<proteinExistence type="predicted"/>
<dbReference type="InterPro" id="IPR007061">
    <property type="entry name" value="MST-like"/>
</dbReference>
<dbReference type="Proteomes" id="UP000583800">
    <property type="component" value="Unassembled WGS sequence"/>
</dbReference>
<sequence length="172" mass="18952">MIWTAPEVTRPEGALLAPEAELLRGLLDWHRSTLLHKCAGLTGEQLATAPVPGSNLSLLGLIRHLSKVERIWFRRSFLGEDVPILYSTPERPDADFDDLDPAQAETDYARLLEEQELARKATAGVPLDTTFANTKLGTVSLRLVFNHMIGEYARHNGHADMIRQGVDGVTGA</sequence>
<dbReference type="RefSeq" id="WP_185085999.1">
    <property type="nucleotide sequence ID" value="NZ_JACHJB010000002.1"/>
</dbReference>
<dbReference type="EMBL" id="JACHJB010000002">
    <property type="protein sequence ID" value="MBB6348186.1"/>
    <property type="molecule type" value="Genomic_DNA"/>
</dbReference>